<dbReference type="Proteomes" id="UP001497512">
    <property type="component" value="Chromosome 4"/>
</dbReference>
<dbReference type="PANTHER" id="PTHR37067:SF3">
    <property type="entry name" value="PX DOMAIN-CONTAINING PROTEIN"/>
    <property type="match status" value="1"/>
</dbReference>
<organism evidence="1 2">
    <name type="scientific">Sphagnum troendelagicum</name>
    <dbReference type="NCBI Taxonomy" id="128251"/>
    <lineage>
        <taxon>Eukaryota</taxon>
        <taxon>Viridiplantae</taxon>
        <taxon>Streptophyta</taxon>
        <taxon>Embryophyta</taxon>
        <taxon>Bryophyta</taxon>
        <taxon>Sphagnophytina</taxon>
        <taxon>Sphagnopsida</taxon>
        <taxon>Sphagnales</taxon>
        <taxon>Sphagnaceae</taxon>
        <taxon>Sphagnum</taxon>
    </lineage>
</organism>
<evidence type="ECO:0008006" key="3">
    <source>
        <dbReference type="Google" id="ProtNLM"/>
    </source>
</evidence>
<protein>
    <recommendedName>
        <fullName evidence="3">Transposase</fullName>
    </recommendedName>
</protein>
<evidence type="ECO:0000313" key="1">
    <source>
        <dbReference type="EMBL" id="CAK9223981.1"/>
    </source>
</evidence>
<dbReference type="EMBL" id="OZ019896">
    <property type="protein sequence ID" value="CAK9223981.1"/>
    <property type="molecule type" value="Genomic_DNA"/>
</dbReference>
<sequence length="290" mass="32431">MEPSDRFDQLPTPAFWILISVISEISAHVSECVESLQGRQVTLQQQSATVQSLLNSLQRFAFVELTPDEAVVPVLQEFVVNGGRQVSYNDLTGFIQDQGIFASQTLSALEPEERTEVLYAVGEILLSIVNGLSSIEALRDEVNNASIEGMPPCLSHELLALKPRDVVQLVLNFHDRLSASWNQNAIDLIVDQHKKLLNAVIKEPRLQTALARHSEQTDFSEAWNTPSIKDRFPELMEFCGGLASPFPNTATVESDFSVLKREKDLHRSNLTPFSLEGIIHCRQIRTLLKI</sequence>
<evidence type="ECO:0000313" key="2">
    <source>
        <dbReference type="Proteomes" id="UP001497512"/>
    </source>
</evidence>
<gene>
    <name evidence="1" type="ORF">CSSPTR1EN2_LOCUS17103</name>
</gene>
<dbReference type="PANTHER" id="PTHR37067">
    <property type="entry name" value="PX DOMAIN-CONTAINING PROTEIN"/>
    <property type="match status" value="1"/>
</dbReference>
<name>A0ABP0UL76_9BRYO</name>
<accession>A0ABP0UL76</accession>
<keyword evidence="2" id="KW-1185">Reference proteome</keyword>
<reference evidence="1" key="1">
    <citation type="submission" date="2024-02" db="EMBL/GenBank/DDBJ databases">
        <authorList>
            <consortium name="ELIXIR-Norway"/>
            <consortium name="Elixir Norway"/>
        </authorList>
    </citation>
    <scope>NUCLEOTIDE SEQUENCE</scope>
</reference>
<proteinExistence type="predicted"/>